<organism evidence="1 2">
    <name type="scientific">candidate division CSSED10-310 bacterium</name>
    <dbReference type="NCBI Taxonomy" id="2855610"/>
    <lineage>
        <taxon>Bacteria</taxon>
        <taxon>Bacteria division CSSED10-310</taxon>
    </lineage>
</organism>
<gene>
    <name evidence="1" type="ORF">ACFL27_02745</name>
</gene>
<keyword evidence="2" id="KW-1185">Reference proteome</keyword>
<dbReference type="Proteomes" id="UP001594351">
    <property type="component" value="Unassembled WGS sequence"/>
</dbReference>
<comment type="caution">
    <text evidence="1">The sequence shown here is derived from an EMBL/GenBank/DDBJ whole genome shotgun (WGS) entry which is preliminary data.</text>
</comment>
<sequence>MSGFTVRTKSESTGFQLVGEGQQTWIAPHRTGTKVFHNQADYIAYMKHRHASMKGSRLGRQQHTEAAIISRGFNPNDQVFTEGSRNFIPDAVEDIVGNPHFMELKTRGYYSKTFSDNIYPAAIKAGRQGTPFTLILEGDASISKPLWRHLRWHQKRFGGDIPPPPR</sequence>
<protein>
    <recommendedName>
        <fullName evidence="3">VRR-NUC domain-containing protein</fullName>
    </recommendedName>
</protein>
<accession>A0ABV6YSF7</accession>
<evidence type="ECO:0000313" key="2">
    <source>
        <dbReference type="Proteomes" id="UP001594351"/>
    </source>
</evidence>
<reference evidence="1 2" key="1">
    <citation type="submission" date="2024-09" db="EMBL/GenBank/DDBJ databases">
        <title>Laminarin stimulates single cell rates of sulfate reduction while oxygen inhibits transcriptomic activity in coastal marine sediment.</title>
        <authorList>
            <person name="Lindsay M."/>
            <person name="Orcutt B."/>
            <person name="Emerson D."/>
            <person name="Stepanauskas R."/>
            <person name="D'Angelo T."/>
        </authorList>
    </citation>
    <scope>NUCLEOTIDE SEQUENCE [LARGE SCALE GENOMIC DNA]</scope>
    <source>
        <strain evidence="1">SAG AM-311-K15</strain>
    </source>
</reference>
<proteinExistence type="predicted"/>
<dbReference type="EMBL" id="JBHPBY010000021">
    <property type="protein sequence ID" value="MFC1849104.1"/>
    <property type="molecule type" value="Genomic_DNA"/>
</dbReference>
<evidence type="ECO:0000313" key="1">
    <source>
        <dbReference type="EMBL" id="MFC1849104.1"/>
    </source>
</evidence>
<name>A0ABV6YSF7_UNCC1</name>
<evidence type="ECO:0008006" key="3">
    <source>
        <dbReference type="Google" id="ProtNLM"/>
    </source>
</evidence>